<dbReference type="PANTHER" id="PTHR23519:SF1">
    <property type="entry name" value="AUTOPHAGY-RELATED PROTEIN 22"/>
    <property type="match status" value="1"/>
</dbReference>
<feature type="transmembrane region" description="Helical" evidence="6">
    <location>
        <begin position="180"/>
        <end position="200"/>
    </location>
</feature>
<dbReference type="GO" id="GO:0012505">
    <property type="term" value="C:endomembrane system"/>
    <property type="evidence" value="ECO:0007669"/>
    <property type="project" value="UniProtKB-SubCell"/>
</dbReference>
<evidence type="ECO:0000256" key="3">
    <source>
        <dbReference type="ARBA" id="ARBA00022692"/>
    </source>
</evidence>
<organism evidence="7 8">
    <name type="scientific">Flexivirga endophytica</name>
    <dbReference type="NCBI Taxonomy" id="1849103"/>
    <lineage>
        <taxon>Bacteria</taxon>
        <taxon>Bacillati</taxon>
        <taxon>Actinomycetota</taxon>
        <taxon>Actinomycetes</taxon>
        <taxon>Micrococcales</taxon>
        <taxon>Dermacoccaceae</taxon>
        <taxon>Flexivirga</taxon>
    </lineage>
</organism>
<evidence type="ECO:0000313" key="8">
    <source>
        <dbReference type="Proteomes" id="UP000636793"/>
    </source>
</evidence>
<dbReference type="SUPFAM" id="SSF103473">
    <property type="entry name" value="MFS general substrate transporter"/>
    <property type="match status" value="1"/>
</dbReference>
<comment type="subcellular location">
    <subcellularLocation>
        <location evidence="1">Endomembrane system</location>
        <topology evidence="1">Multi-pass membrane protein</topology>
    </subcellularLocation>
</comment>
<dbReference type="Proteomes" id="UP000636793">
    <property type="component" value="Unassembled WGS sequence"/>
</dbReference>
<evidence type="ECO:0000256" key="6">
    <source>
        <dbReference type="SAM" id="Phobius"/>
    </source>
</evidence>
<evidence type="ECO:0000256" key="5">
    <source>
        <dbReference type="ARBA" id="ARBA00023136"/>
    </source>
</evidence>
<feature type="transmembrane region" description="Helical" evidence="6">
    <location>
        <begin position="423"/>
        <end position="441"/>
    </location>
</feature>
<dbReference type="PANTHER" id="PTHR23519">
    <property type="entry name" value="AUTOPHAGY-RELATED PROTEIN 22"/>
    <property type="match status" value="1"/>
</dbReference>
<evidence type="ECO:0000256" key="2">
    <source>
        <dbReference type="ARBA" id="ARBA00022448"/>
    </source>
</evidence>
<dbReference type="InterPro" id="IPR024671">
    <property type="entry name" value="Atg22-like"/>
</dbReference>
<reference evidence="7" key="2">
    <citation type="submission" date="2020-09" db="EMBL/GenBank/DDBJ databases">
        <authorList>
            <person name="Sun Q."/>
            <person name="Zhou Y."/>
        </authorList>
    </citation>
    <scope>NUCLEOTIDE SEQUENCE</scope>
    <source>
        <strain evidence="7">CGMCC 1.15085</strain>
    </source>
</reference>
<comment type="caution">
    <text evidence="7">The sequence shown here is derived from an EMBL/GenBank/DDBJ whole genome shotgun (WGS) entry which is preliminary data.</text>
</comment>
<evidence type="ECO:0000313" key="7">
    <source>
        <dbReference type="EMBL" id="GGB36023.1"/>
    </source>
</evidence>
<dbReference type="EMBL" id="BMHI01000004">
    <property type="protein sequence ID" value="GGB36023.1"/>
    <property type="molecule type" value="Genomic_DNA"/>
</dbReference>
<feature type="transmembrane region" description="Helical" evidence="6">
    <location>
        <begin position="138"/>
        <end position="159"/>
    </location>
</feature>
<feature type="transmembrane region" description="Helical" evidence="6">
    <location>
        <begin position="83"/>
        <end position="106"/>
    </location>
</feature>
<name>A0A916TA34_9MICO</name>
<dbReference type="InterPro" id="IPR050495">
    <property type="entry name" value="ATG22/LtaA_families"/>
</dbReference>
<feature type="transmembrane region" description="Helical" evidence="6">
    <location>
        <begin position="357"/>
        <end position="374"/>
    </location>
</feature>
<keyword evidence="3 6" id="KW-0812">Transmembrane</keyword>
<feature type="transmembrane region" description="Helical" evidence="6">
    <location>
        <begin position="304"/>
        <end position="322"/>
    </location>
</feature>
<protein>
    <submittedName>
        <fullName evidence="7">MFS transporter</fullName>
    </submittedName>
</protein>
<dbReference type="InterPro" id="IPR036259">
    <property type="entry name" value="MFS_trans_sf"/>
</dbReference>
<keyword evidence="2" id="KW-0813">Transport</keyword>
<keyword evidence="8" id="KW-1185">Reference proteome</keyword>
<feature type="transmembrane region" description="Helical" evidence="6">
    <location>
        <begin position="334"/>
        <end position="351"/>
    </location>
</feature>
<evidence type="ECO:0000256" key="1">
    <source>
        <dbReference type="ARBA" id="ARBA00004127"/>
    </source>
</evidence>
<feature type="transmembrane region" description="Helical" evidence="6">
    <location>
        <begin position="395"/>
        <end position="417"/>
    </location>
</feature>
<keyword evidence="5 6" id="KW-0472">Membrane</keyword>
<feature type="transmembrane region" description="Helical" evidence="6">
    <location>
        <begin position="271"/>
        <end position="292"/>
    </location>
</feature>
<keyword evidence="4 6" id="KW-1133">Transmembrane helix</keyword>
<proteinExistence type="predicted"/>
<feature type="transmembrane region" description="Helical" evidence="6">
    <location>
        <begin position="26"/>
        <end position="46"/>
    </location>
</feature>
<reference evidence="7" key="1">
    <citation type="journal article" date="2014" name="Int. J. Syst. Evol. Microbiol.">
        <title>Complete genome sequence of Corynebacterium casei LMG S-19264T (=DSM 44701T), isolated from a smear-ripened cheese.</title>
        <authorList>
            <consortium name="US DOE Joint Genome Institute (JGI-PGF)"/>
            <person name="Walter F."/>
            <person name="Albersmeier A."/>
            <person name="Kalinowski J."/>
            <person name="Ruckert C."/>
        </authorList>
    </citation>
    <scope>NUCLEOTIDE SEQUENCE</scope>
    <source>
        <strain evidence="7">CGMCC 1.15085</strain>
    </source>
</reference>
<dbReference type="AlphaFoldDB" id="A0A916TA34"/>
<dbReference type="Gene3D" id="1.20.1250.20">
    <property type="entry name" value="MFS general substrate transporter like domains"/>
    <property type="match status" value="1"/>
</dbReference>
<gene>
    <name evidence="7" type="ORF">GCM10011492_28420</name>
</gene>
<feature type="transmembrane region" description="Helical" evidence="6">
    <location>
        <begin position="212"/>
        <end position="231"/>
    </location>
</feature>
<accession>A0A916TA34</accession>
<feature type="transmembrane region" description="Helical" evidence="6">
    <location>
        <begin position="113"/>
        <end position="132"/>
    </location>
</feature>
<sequence length="461" mass="49928">MSRVTLLRTPIAQVSSPEQKRLQRSWYWYDWAAASYVVVTAAVLFAPYLTSIANKVACPGQPSDAACENNLDVLGIGIAPGSLVPYVLTVSTVISAVVLVFIGAIVDRSMHPLRYLAGFTYVGATAAAAMVLVGGTNWQLGVILAIIANLGLGAALIVYSAIMIRITPPDDRDYVSARGWAYGYLGGGSLLAATLILLVAHDAFGLDKAGAVRAAFLVAGIWWALFAIIPLRGLRTLAQMDRPVPRDRMGGFRQLRTTFASLQHYPQTKRFLLAYLFYNDGMQTVIASASLYGSKQLKFSDSELVITILLVQFIAFFGALAFARMAAKHGAQRMIYSSLFLWTAVVCLACALPEKNLGLWLLLAAGIGLVLGGSQSLSRSLYSGLIPAGRESEFFSLYQAMERGTSWLGTLVFGLVFQWFRDYRFSIVALVIFFGVGAVLLRGVRVREGIIEAGNTPPKVV</sequence>
<dbReference type="Pfam" id="PF11700">
    <property type="entry name" value="ATG22"/>
    <property type="match status" value="2"/>
</dbReference>
<evidence type="ECO:0000256" key="4">
    <source>
        <dbReference type="ARBA" id="ARBA00022989"/>
    </source>
</evidence>